<dbReference type="Pfam" id="PF00043">
    <property type="entry name" value="GST_C"/>
    <property type="match status" value="1"/>
</dbReference>
<dbReference type="Gene3D" id="1.20.1050.10">
    <property type="match status" value="1"/>
</dbReference>
<dbReference type="SFLD" id="SFLDG00358">
    <property type="entry name" value="Main_(cytGST)"/>
    <property type="match status" value="1"/>
</dbReference>
<organism evidence="4 5">
    <name type="scientific">Paenalcaligenes hermetiae</name>
    <dbReference type="NCBI Taxonomy" id="1157987"/>
    <lineage>
        <taxon>Bacteria</taxon>
        <taxon>Pseudomonadati</taxon>
        <taxon>Pseudomonadota</taxon>
        <taxon>Betaproteobacteria</taxon>
        <taxon>Burkholderiales</taxon>
        <taxon>Alcaligenaceae</taxon>
        <taxon>Paenalcaligenes</taxon>
    </lineage>
</organism>
<evidence type="ECO:0000313" key="4">
    <source>
        <dbReference type="EMBL" id="GAA5092437.1"/>
    </source>
</evidence>
<name>A0ABP9MDC7_9BURK</name>
<evidence type="ECO:0000259" key="2">
    <source>
        <dbReference type="PROSITE" id="PS50404"/>
    </source>
</evidence>
<comment type="caution">
    <text evidence="4">The sequence shown here is derived from an EMBL/GenBank/DDBJ whole genome shotgun (WGS) entry which is preliminary data.</text>
</comment>
<evidence type="ECO:0000313" key="5">
    <source>
        <dbReference type="Proteomes" id="UP001500227"/>
    </source>
</evidence>
<dbReference type="Pfam" id="PF02798">
    <property type="entry name" value="GST_N"/>
    <property type="match status" value="1"/>
</dbReference>
<dbReference type="PANTHER" id="PTHR44051">
    <property type="entry name" value="GLUTATHIONE S-TRANSFERASE-RELATED"/>
    <property type="match status" value="1"/>
</dbReference>
<proteinExistence type="inferred from homology"/>
<dbReference type="InterPro" id="IPR004046">
    <property type="entry name" value="GST_C"/>
</dbReference>
<gene>
    <name evidence="4" type="ORF">GCM10023337_19720</name>
</gene>
<dbReference type="CDD" id="cd03057">
    <property type="entry name" value="GST_N_Beta"/>
    <property type="match status" value="1"/>
</dbReference>
<dbReference type="SUPFAM" id="SSF52833">
    <property type="entry name" value="Thioredoxin-like"/>
    <property type="match status" value="1"/>
</dbReference>
<feature type="domain" description="GST C-terminal" evidence="3">
    <location>
        <begin position="82"/>
        <end position="202"/>
    </location>
</feature>
<dbReference type="InterPro" id="IPR036249">
    <property type="entry name" value="Thioredoxin-like_sf"/>
</dbReference>
<dbReference type="Gene3D" id="3.40.30.10">
    <property type="entry name" value="Glutaredoxin"/>
    <property type="match status" value="1"/>
</dbReference>
<accession>A0ABP9MDC7</accession>
<dbReference type="PANTHER" id="PTHR44051:SF8">
    <property type="entry name" value="GLUTATHIONE S-TRANSFERASE GSTA"/>
    <property type="match status" value="1"/>
</dbReference>
<protein>
    <submittedName>
        <fullName evidence="4">Glutathione S-transferase N-terminal domain-containing protein</fullName>
    </submittedName>
</protein>
<dbReference type="PROSITE" id="PS50405">
    <property type="entry name" value="GST_CTER"/>
    <property type="match status" value="1"/>
</dbReference>
<sequence>MKLYYLQGACSLAVHIVLEWIGKPYASQAVSREELKQATFLALNPLGSAPAFTDGDLCLTQSSAILQYLADKYPKSQLLSQDLVERAQTLMWLGLINSDIHRHYGLLFGAPMYAQHESCQKELQSNAVRRLKQFYAVVNQQLADKDYLVGKRSIADAYLYVTLRWAQRADIDLSDFEHLPRFFALLHQDDGVQAALAAEGLK</sequence>
<dbReference type="InterPro" id="IPR040079">
    <property type="entry name" value="Glutathione_S-Trfase"/>
</dbReference>
<reference evidence="5" key="1">
    <citation type="journal article" date="2019" name="Int. J. Syst. Evol. Microbiol.">
        <title>The Global Catalogue of Microorganisms (GCM) 10K type strain sequencing project: providing services to taxonomists for standard genome sequencing and annotation.</title>
        <authorList>
            <consortium name="The Broad Institute Genomics Platform"/>
            <consortium name="The Broad Institute Genome Sequencing Center for Infectious Disease"/>
            <person name="Wu L."/>
            <person name="Ma J."/>
        </authorList>
    </citation>
    <scope>NUCLEOTIDE SEQUENCE [LARGE SCALE GENOMIC DNA]</scope>
    <source>
        <strain evidence="5">JCM 18423</strain>
    </source>
</reference>
<comment type="similarity">
    <text evidence="1">Belongs to the GST superfamily.</text>
</comment>
<evidence type="ECO:0000256" key="1">
    <source>
        <dbReference type="RuleBase" id="RU003494"/>
    </source>
</evidence>
<dbReference type="RefSeq" id="WP_345371497.1">
    <property type="nucleotide sequence ID" value="NZ_BAABKD010000011.1"/>
</dbReference>
<dbReference type="InterPro" id="IPR010987">
    <property type="entry name" value="Glutathione-S-Trfase_C-like"/>
</dbReference>
<dbReference type="Proteomes" id="UP001500227">
    <property type="component" value="Unassembled WGS sequence"/>
</dbReference>
<dbReference type="SFLD" id="SFLDG01150">
    <property type="entry name" value="Main.1:_Beta-like"/>
    <property type="match status" value="1"/>
</dbReference>
<evidence type="ECO:0000259" key="3">
    <source>
        <dbReference type="PROSITE" id="PS50405"/>
    </source>
</evidence>
<dbReference type="InterPro" id="IPR004045">
    <property type="entry name" value="Glutathione_S-Trfase_N"/>
</dbReference>
<dbReference type="CDD" id="cd03188">
    <property type="entry name" value="GST_C_Beta"/>
    <property type="match status" value="1"/>
</dbReference>
<keyword evidence="5" id="KW-1185">Reference proteome</keyword>
<dbReference type="EMBL" id="BAABKD010000011">
    <property type="protein sequence ID" value="GAA5092437.1"/>
    <property type="molecule type" value="Genomic_DNA"/>
</dbReference>
<dbReference type="InterPro" id="IPR036282">
    <property type="entry name" value="Glutathione-S-Trfase_C_sf"/>
</dbReference>
<feature type="domain" description="GST N-terminal" evidence="2">
    <location>
        <begin position="1"/>
        <end position="77"/>
    </location>
</feature>
<dbReference type="SUPFAM" id="SSF47616">
    <property type="entry name" value="GST C-terminal domain-like"/>
    <property type="match status" value="1"/>
</dbReference>
<dbReference type="SFLD" id="SFLDS00019">
    <property type="entry name" value="Glutathione_Transferase_(cytos"/>
    <property type="match status" value="1"/>
</dbReference>
<dbReference type="PROSITE" id="PS50404">
    <property type="entry name" value="GST_NTER"/>
    <property type="match status" value="1"/>
</dbReference>